<sequence length="517" mass="55109">MDVQVVPYEDDGSVELLVGGDEKVAVLAPGEALAAAALVVGMPFGPVDQAGAFAGLAAAQGCDGEATLGTARTRMTGVDPRLPQVREVGGAIEDPASSRIMDSAELLHREALWLREIAARSRRYTAALPGLDDEELRDVRKAVLHAWIRYRYPISLQFVTNYVAIAATAMGMVVASSAAGGVAVLFATSNGSSAARAPWWLFSLATWAAVCLSLLVNGRADLRQVVSLVHRLGLRGIARRMTSADVGNWFVPAAALTLVTVAVVAVWLTVVTALSASTDQHLITAAAGLFGAVLGLVGNRWILTIQEFLRSKYRAPHGPRPLDGLLVELAAAAATSFEVRAHWWDLRSIKIVRRRLAFAIEAAQDASVIRRRTSVRELSSRREARQFHTALAELMRRHDRAVTQVHTAEEYDAITTSLRAGVLALAAEDLTALMQHSAAQPSASRVARLVRRTGSSLVLVVFAMVIPLLPGVDSATGDGVRVLLLMTAALALTPASDLASSSVRSALERSLFAKSTN</sequence>
<proteinExistence type="predicted"/>
<keyword evidence="1" id="KW-0472">Membrane</keyword>
<keyword evidence="1" id="KW-0812">Transmembrane</keyword>
<protein>
    <submittedName>
        <fullName evidence="2">Uncharacterized protein</fullName>
    </submittedName>
</protein>
<dbReference type="Proteomes" id="UP000509345">
    <property type="component" value="Chromosome"/>
</dbReference>
<evidence type="ECO:0000256" key="1">
    <source>
        <dbReference type="SAM" id="Phobius"/>
    </source>
</evidence>
<feature type="transmembrane region" description="Helical" evidence="1">
    <location>
        <begin position="199"/>
        <end position="216"/>
    </location>
</feature>
<dbReference type="AlphaFoldDB" id="A0A7H8MFV7"/>
<feature type="transmembrane region" description="Helical" evidence="1">
    <location>
        <begin position="449"/>
        <end position="470"/>
    </location>
</feature>
<evidence type="ECO:0000313" key="2">
    <source>
        <dbReference type="EMBL" id="QKW41096.1"/>
    </source>
</evidence>
<reference evidence="2 3" key="1">
    <citation type="submission" date="2020-06" db="EMBL/GenBank/DDBJ databases">
        <title>Genome mining for natural products.</title>
        <authorList>
            <person name="Zhang B."/>
            <person name="Shi J."/>
            <person name="Ge H."/>
        </authorList>
    </citation>
    <scope>NUCLEOTIDE SEQUENCE [LARGE SCALE GENOMIC DNA]</scope>
    <source>
        <strain evidence="2 3">NA06532</strain>
    </source>
</reference>
<name>A0A7H8MFV7_STRMI</name>
<feature type="transmembrane region" description="Helical" evidence="1">
    <location>
        <begin position="159"/>
        <end position="187"/>
    </location>
</feature>
<accession>A0A7H8MFV7</accession>
<dbReference type="EMBL" id="CP054926">
    <property type="protein sequence ID" value="QKW41096.1"/>
    <property type="molecule type" value="Genomic_DNA"/>
</dbReference>
<keyword evidence="1" id="KW-1133">Transmembrane helix</keyword>
<feature type="transmembrane region" description="Helical" evidence="1">
    <location>
        <begin position="282"/>
        <end position="303"/>
    </location>
</feature>
<gene>
    <name evidence="2" type="ORF">HUT09_00200</name>
</gene>
<feature type="transmembrane region" description="Helical" evidence="1">
    <location>
        <begin position="249"/>
        <end position="270"/>
    </location>
</feature>
<organism evidence="2 3">
    <name type="scientific">Streptomyces microflavus</name>
    <name type="common">Streptomyces lipmanii</name>
    <dbReference type="NCBI Taxonomy" id="1919"/>
    <lineage>
        <taxon>Bacteria</taxon>
        <taxon>Bacillati</taxon>
        <taxon>Actinomycetota</taxon>
        <taxon>Actinomycetes</taxon>
        <taxon>Kitasatosporales</taxon>
        <taxon>Streptomycetaceae</taxon>
        <taxon>Streptomyces</taxon>
    </lineage>
</organism>
<evidence type="ECO:0000313" key="3">
    <source>
        <dbReference type="Proteomes" id="UP000509345"/>
    </source>
</evidence>